<evidence type="ECO:0000313" key="3">
    <source>
        <dbReference type="WBParaSite" id="TTAC_0000587701-mRNA-1"/>
    </source>
</evidence>
<proteinExistence type="predicted"/>
<dbReference type="WBParaSite" id="TTAC_0000587701-mRNA-1">
    <property type="protein sequence ID" value="TTAC_0000587701-mRNA-1"/>
    <property type="gene ID" value="TTAC_0000587701"/>
</dbReference>
<dbReference type="Proteomes" id="UP000274429">
    <property type="component" value="Unassembled WGS sequence"/>
</dbReference>
<dbReference type="EMBL" id="UYWX01009400">
    <property type="protein sequence ID" value="VDM27824.1"/>
    <property type="molecule type" value="Genomic_DNA"/>
</dbReference>
<evidence type="ECO:0000313" key="2">
    <source>
        <dbReference type="Proteomes" id="UP000274429"/>
    </source>
</evidence>
<dbReference type="Gene3D" id="3.30.70.270">
    <property type="match status" value="1"/>
</dbReference>
<organism evidence="3">
    <name type="scientific">Hydatigena taeniaeformis</name>
    <name type="common">Feline tapeworm</name>
    <name type="synonym">Taenia taeniaeformis</name>
    <dbReference type="NCBI Taxonomy" id="6205"/>
    <lineage>
        <taxon>Eukaryota</taxon>
        <taxon>Metazoa</taxon>
        <taxon>Spiralia</taxon>
        <taxon>Lophotrochozoa</taxon>
        <taxon>Platyhelminthes</taxon>
        <taxon>Cestoda</taxon>
        <taxon>Eucestoda</taxon>
        <taxon>Cyclophyllidea</taxon>
        <taxon>Taeniidae</taxon>
        <taxon>Hydatigera</taxon>
    </lineage>
</organism>
<sequence length="156" mass="17239">MTLVPKGCGSLHKSVTFLEHTNSDGGMAVTDDQPNRVSSWLTPTNQTELRSSLGLAHYYYYHRSMVKEVAKIAGPPCKVTESSTTTEFRGVNQHTEAFKVLKHTRCTPPILAVTNFETDAPPFVLDTDASHKNTAEHALFCASSHSTRKMRQKSST</sequence>
<dbReference type="OrthoDB" id="116078at2759"/>
<dbReference type="SUPFAM" id="SSF56672">
    <property type="entry name" value="DNA/RNA polymerases"/>
    <property type="match status" value="1"/>
</dbReference>
<dbReference type="InterPro" id="IPR043128">
    <property type="entry name" value="Rev_trsase/Diguanyl_cyclase"/>
</dbReference>
<protein>
    <submittedName>
        <fullName evidence="3">RT_RNaseH_2 domain-containing protein</fullName>
    </submittedName>
</protein>
<reference evidence="1 2" key="2">
    <citation type="submission" date="2018-11" db="EMBL/GenBank/DDBJ databases">
        <authorList>
            <consortium name="Pathogen Informatics"/>
        </authorList>
    </citation>
    <scope>NUCLEOTIDE SEQUENCE [LARGE SCALE GENOMIC DNA]</scope>
</reference>
<reference evidence="3" key="1">
    <citation type="submission" date="2017-02" db="UniProtKB">
        <authorList>
            <consortium name="WormBaseParasite"/>
        </authorList>
    </citation>
    <scope>IDENTIFICATION</scope>
</reference>
<accession>A0A0R3WYN7</accession>
<gene>
    <name evidence="1" type="ORF">TTAC_LOCUS5862</name>
</gene>
<dbReference type="STRING" id="6205.A0A0R3WYN7"/>
<dbReference type="PANTHER" id="PTHR34072">
    <property type="entry name" value="ENZYMATIC POLYPROTEIN-RELATED"/>
    <property type="match status" value="1"/>
</dbReference>
<name>A0A0R3WYN7_HYDTA</name>
<dbReference type="AlphaFoldDB" id="A0A0R3WYN7"/>
<dbReference type="PANTHER" id="PTHR34072:SF52">
    <property type="entry name" value="RIBONUCLEASE H"/>
    <property type="match status" value="1"/>
</dbReference>
<keyword evidence="2" id="KW-1185">Reference proteome</keyword>
<evidence type="ECO:0000313" key="1">
    <source>
        <dbReference type="EMBL" id="VDM27824.1"/>
    </source>
</evidence>
<dbReference type="InterPro" id="IPR043502">
    <property type="entry name" value="DNA/RNA_pol_sf"/>
</dbReference>